<evidence type="ECO:0000313" key="3">
    <source>
        <dbReference type="EMBL" id="PJJ28215.1"/>
    </source>
</evidence>
<name>A0A2M8Z447_9FIRM</name>
<dbReference type="Proteomes" id="UP000231092">
    <property type="component" value="Unassembled WGS sequence"/>
</dbReference>
<feature type="region of interest" description="Disordered" evidence="1">
    <location>
        <begin position="127"/>
        <end position="149"/>
    </location>
</feature>
<evidence type="ECO:0000313" key="4">
    <source>
        <dbReference type="Proteomes" id="UP000231092"/>
    </source>
</evidence>
<dbReference type="EMBL" id="PGET01000001">
    <property type="protein sequence ID" value="PJJ28215.1"/>
    <property type="molecule type" value="Genomic_DNA"/>
</dbReference>
<gene>
    <name evidence="3" type="ORF">H171_1708</name>
</gene>
<keyword evidence="2" id="KW-0472">Membrane</keyword>
<accession>A0A2M8Z447</accession>
<keyword evidence="2" id="KW-1133">Transmembrane helix</keyword>
<keyword evidence="2" id="KW-0812">Transmembrane</keyword>
<reference evidence="3 4" key="1">
    <citation type="submission" date="2017-11" db="EMBL/GenBank/DDBJ databases">
        <title>Understudied soil microbes with underappreciated capabilities: Untangling the Clostridium saccharolyticum group.</title>
        <authorList>
            <person name="Leschine S."/>
        </authorList>
    </citation>
    <scope>NUCLEOTIDE SEQUENCE [LARGE SCALE GENOMIC DNA]</scope>
    <source>
        <strain evidence="3 4">18A</strain>
    </source>
</reference>
<dbReference type="OrthoDB" id="2087351at2"/>
<evidence type="ECO:0000256" key="2">
    <source>
        <dbReference type="SAM" id="Phobius"/>
    </source>
</evidence>
<dbReference type="InterPro" id="IPR021338">
    <property type="entry name" value="DUF2953"/>
</dbReference>
<evidence type="ECO:0008006" key="5">
    <source>
        <dbReference type="Google" id="ProtNLM"/>
    </source>
</evidence>
<comment type="caution">
    <text evidence="3">The sequence shown here is derived from an EMBL/GenBank/DDBJ whole genome shotgun (WGS) entry which is preliminary data.</text>
</comment>
<dbReference type="AlphaFoldDB" id="A0A2M8Z447"/>
<dbReference type="Pfam" id="PF11167">
    <property type="entry name" value="DUF2953"/>
    <property type="match status" value="1"/>
</dbReference>
<sequence length="312" mass="36320">MLHIILFILKILGLLVLIVLGLVLTVALLILLVPVRYQAEGSYDGKVKGKARITWLLHILSVTAQYEEDLIVRIRIFGFRKGKPKKMDSELKEAEDIMVQAMEIMEPEPIREAQEVKDEIHDRVKEIPKNLPPPREELRNLTPPKEESKKKKGFRVMGVFEKLKKKVLMAFTKLKFFFLRICDTLRTIKDKKDEIYAWVSNKENQKTGKLLFRQVKRLIRHILPRRGKGNITFGFDDPYLTGQVLTYASVIYPLCHKHLNLYPVFDQTVFMVEGTFRGRIRLGTALFIGLRMLLDRNFRRLLKGWLHKGGIA</sequence>
<protein>
    <recommendedName>
        <fullName evidence="5">DUF2953 family protein</fullName>
    </recommendedName>
</protein>
<feature type="transmembrane region" description="Helical" evidence="2">
    <location>
        <begin position="12"/>
        <end position="33"/>
    </location>
</feature>
<organism evidence="3 4">
    <name type="scientific">[Clostridium] celerecrescens 18A</name>
    <dbReference type="NCBI Taxonomy" id="1286362"/>
    <lineage>
        <taxon>Bacteria</taxon>
        <taxon>Bacillati</taxon>
        <taxon>Bacillota</taxon>
        <taxon>Clostridia</taxon>
        <taxon>Lachnospirales</taxon>
        <taxon>Lachnospiraceae</taxon>
        <taxon>Lacrimispora</taxon>
    </lineage>
</organism>
<dbReference type="RefSeq" id="WP_100304736.1">
    <property type="nucleotide sequence ID" value="NZ_PGET01000001.1"/>
</dbReference>
<evidence type="ECO:0000256" key="1">
    <source>
        <dbReference type="SAM" id="MobiDB-lite"/>
    </source>
</evidence>
<proteinExistence type="predicted"/>